<evidence type="ECO:0000256" key="2">
    <source>
        <dbReference type="ARBA" id="ARBA00012438"/>
    </source>
</evidence>
<keyword evidence="9" id="KW-0812">Transmembrane</keyword>
<keyword evidence="8" id="KW-0902">Two-component regulatory system</keyword>
<feature type="transmembrane region" description="Helical" evidence="9">
    <location>
        <begin position="52"/>
        <end position="70"/>
    </location>
</feature>
<protein>
    <recommendedName>
        <fullName evidence="2">histidine kinase</fullName>
        <ecNumber evidence="2">2.7.13.3</ecNumber>
    </recommendedName>
</protein>
<dbReference type="RefSeq" id="WP_311707989.1">
    <property type="nucleotide sequence ID" value="NZ_JAVREL010000024.1"/>
</dbReference>
<feature type="transmembrane region" description="Helical" evidence="9">
    <location>
        <begin position="151"/>
        <end position="169"/>
    </location>
</feature>
<dbReference type="EMBL" id="JAVREL010000024">
    <property type="protein sequence ID" value="MDT0346867.1"/>
    <property type="molecule type" value="Genomic_DNA"/>
</dbReference>
<reference evidence="12" key="1">
    <citation type="submission" date="2023-07" db="EMBL/GenBank/DDBJ databases">
        <title>30 novel species of actinomycetes from the DSMZ collection.</title>
        <authorList>
            <person name="Nouioui I."/>
        </authorList>
    </citation>
    <scope>NUCLEOTIDE SEQUENCE [LARGE SCALE GENOMIC DNA]</scope>
    <source>
        <strain evidence="12">DSM 44938</strain>
    </source>
</reference>
<evidence type="ECO:0000256" key="6">
    <source>
        <dbReference type="ARBA" id="ARBA00022777"/>
    </source>
</evidence>
<keyword evidence="4" id="KW-0808">Transferase</keyword>
<dbReference type="InterPro" id="IPR050482">
    <property type="entry name" value="Sensor_HK_TwoCompSys"/>
</dbReference>
<keyword evidence="6 11" id="KW-0418">Kinase</keyword>
<evidence type="ECO:0000256" key="3">
    <source>
        <dbReference type="ARBA" id="ARBA00022553"/>
    </source>
</evidence>
<keyword evidence="7" id="KW-0067">ATP-binding</keyword>
<feature type="transmembrane region" description="Helical" evidence="9">
    <location>
        <begin position="111"/>
        <end position="131"/>
    </location>
</feature>
<keyword evidence="9" id="KW-1133">Transmembrane helix</keyword>
<keyword evidence="3" id="KW-0597">Phosphoprotein</keyword>
<evidence type="ECO:0000256" key="4">
    <source>
        <dbReference type="ARBA" id="ARBA00022679"/>
    </source>
</evidence>
<dbReference type="PANTHER" id="PTHR24421:SF10">
    <property type="entry name" value="NITRATE_NITRITE SENSOR PROTEIN NARQ"/>
    <property type="match status" value="1"/>
</dbReference>
<evidence type="ECO:0000256" key="9">
    <source>
        <dbReference type="SAM" id="Phobius"/>
    </source>
</evidence>
<sequence>MNATGAAATAERGFELWWWTRRRSVALDGGLALASAVECALRGVAFADRTGLPVWLVVVPGALAGLMLIVRRRWPLAVVLVSVAVLPANMGGMLALVGLYTLATTEAPRRIIGAVACMEGVGAIIVMFLLLDQDPGLREQSLPVWFRPLMSVLFGVACVVPPVLLGMYVRARRRLVESLRDRAHGLERELSLLAERAEERAEWARGEERRRIAREMHDVVAHRVSLMVVHAAALQAVAAKDPEKAARNAALIGDMGRQALTELRTMLGVLRAGESGSSGGEGSDAPSRLAEIVAVGASSAPARVRREQVEERGPSLTEVAVLVDQSRAAGMSVDLAVEGEPRGYAEQVESTAYRVVQEALTNVHKHAAGAAAEVRLAHREGEVAVLVQNEAPVGGGGARLPSGGNGLVGMRERVTALGGGFVSGPTDSGGFRVSAVIPDRRSARG</sequence>
<evidence type="ECO:0000259" key="10">
    <source>
        <dbReference type="Pfam" id="PF07730"/>
    </source>
</evidence>
<dbReference type="Gene3D" id="3.30.565.10">
    <property type="entry name" value="Histidine kinase-like ATPase, C-terminal domain"/>
    <property type="match status" value="1"/>
</dbReference>
<evidence type="ECO:0000256" key="1">
    <source>
        <dbReference type="ARBA" id="ARBA00000085"/>
    </source>
</evidence>
<dbReference type="InterPro" id="IPR036890">
    <property type="entry name" value="HATPase_C_sf"/>
</dbReference>
<feature type="transmembrane region" description="Helical" evidence="9">
    <location>
        <begin position="76"/>
        <end position="99"/>
    </location>
</feature>
<evidence type="ECO:0000256" key="5">
    <source>
        <dbReference type="ARBA" id="ARBA00022741"/>
    </source>
</evidence>
<gene>
    <name evidence="11" type="ORF">RM590_30425</name>
</gene>
<proteinExistence type="predicted"/>
<dbReference type="GO" id="GO:0016301">
    <property type="term" value="F:kinase activity"/>
    <property type="evidence" value="ECO:0007669"/>
    <property type="project" value="UniProtKB-KW"/>
</dbReference>
<dbReference type="CDD" id="cd16917">
    <property type="entry name" value="HATPase_UhpB-NarQ-NarX-like"/>
    <property type="match status" value="1"/>
</dbReference>
<keyword evidence="9" id="KW-0472">Membrane</keyword>
<evidence type="ECO:0000313" key="11">
    <source>
        <dbReference type="EMBL" id="MDT0346867.1"/>
    </source>
</evidence>
<comment type="catalytic activity">
    <reaction evidence="1">
        <text>ATP + protein L-histidine = ADP + protein N-phospho-L-histidine.</text>
        <dbReference type="EC" id="2.7.13.3"/>
    </reaction>
</comment>
<keyword evidence="12" id="KW-1185">Reference proteome</keyword>
<keyword evidence="5" id="KW-0547">Nucleotide-binding</keyword>
<accession>A0ABU2MYY7</accession>
<dbReference type="InterPro" id="IPR011712">
    <property type="entry name" value="Sig_transdc_His_kin_sub3_dim/P"/>
</dbReference>
<name>A0ABU2MYY7_9ACTN</name>
<evidence type="ECO:0000313" key="12">
    <source>
        <dbReference type="Proteomes" id="UP001183246"/>
    </source>
</evidence>
<dbReference type="Pfam" id="PF07730">
    <property type="entry name" value="HisKA_3"/>
    <property type="match status" value="1"/>
</dbReference>
<feature type="domain" description="Signal transduction histidine kinase subgroup 3 dimerisation and phosphoacceptor" evidence="10">
    <location>
        <begin position="208"/>
        <end position="273"/>
    </location>
</feature>
<comment type="caution">
    <text evidence="11">The sequence shown here is derived from an EMBL/GenBank/DDBJ whole genome shotgun (WGS) entry which is preliminary data.</text>
</comment>
<evidence type="ECO:0000256" key="7">
    <source>
        <dbReference type="ARBA" id="ARBA00022840"/>
    </source>
</evidence>
<dbReference type="Gene3D" id="1.20.5.1930">
    <property type="match status" value="1"/>
</dbReference>
<dbReference type="PANTHER" id="PTHR24421">
    <property type="entry name" value="NITRATE/NITRITE SENSOR PROTEIN NARX-RELATED"/>
    <property type="match status" value="1"/>
</dbReference>
<organism evidence="11 12">
    <name type="scientific">Streptomyces litchfieldiae</name>
    <dbReference type="NCBI Taxonomy" id="3075543"/>
    <lineage>
        <taxon>Bacteria</taxon>
        <taxon>Bacillati</taxon>
        <taxon>Actinomycetota</taxon>
        <taxon>Actinomycetes</taxon>
        <taxon>Kitasatosporales</taxon>
        <taxon>Streptomycetaceae</taxon>
        <taxon>Streptomyces</taxon>
    </lineage>
</organism>
<dbReference type="EC" id="2.7.13.3" evidence="2"/>
<dbReference type="Proteomes" id="UP001183246">
    <property type="component" value="Unassembled WGS sequence"/>
</dbReference>
<dbReference type="SUPFAM" id="SSF55874">
    <property type="entry name" value="ATPase domain of HSP90 chaperone/DNA topoisomerase II/histidine kinase"/>
    <property type="match status" value="1"/>
</dbReference>
<evidence type="ECO:0000256" key="8">
    <source>
        <dbReference type="ARBA" id="ARBA00023012"/>
    </source>
</evidence>